<organism evidence="2 3">
    <name type="scientific">Chryseobacterium camelliae</name>
    <dbReference type="NCBI Taxonomy" id="1265445"/>
    <lineage>
        <taxon>Bacteria</taxon>
        <taxon>Pseudomonadati</taxon>
        <taxon>Bacteroidota</taxon>
        <taxon>Flavobacteriia</taxon>
        <taxon>Flavobacteriales</taxon>
        <taxon>Weeksellaceae</taxon>
        <taxon>Chryseobacterium group</taxon>
        <taxon>Chryseobacterium</taxon>
    </lineage>
</organism>
<reference evidence="2 3" key="1">
    <citation type="submission" date="2023-07" db="EMBL/GenBank/DDBJ databases">
        <title>Functional and genomic diversity of the sorghum phyllosphere microbiome.</title>
        <authorList>
            <person name="Shade A."/>
        </authorList>
    </citation>
    <scope>NUCLEOTIDE SEQUENCE [LARGE SCALE GENOMIC DNA]</scope>
    <source>
        <strain evidence="2 3">SORGH_AS_1064</strain>
    </source>
</reference>
<gene>
    <name evidence="2" type="ORF">QE404_001839</name>
</gene>
<keyword evidence="3" id="KW-1185">Reference proteome</keyword>
<keyword evidence="1" id="KW-0812">Transmembrane</keyword>
<dbReference type="Proteomes" id="UP001225072">
    <property type="component" value="Unassembled WGS sequence"/>
</dbReference>
<dbReference type="EMBL" id="JAUTAL010000001">
    <property type="protein sequence ID" value="MDQ1096692.1"/>
    <property type="molecule type" value="Genomic_DNA"/>
</dbReference>
<evidence type="ECO:0000313" key="3">
    <source>
        <dbReference type="Proteomes" id="UP001225072"/>
    </source>
</evidence>
<protein>
    <submittedName>
        <fullName evidence="2">Uncharacterized protein</fullName>
    </submittedName>
</protein>
<evidence type="ECO:0000256" key="1">
    <source>
        <dbReference type="SAM" id="Phobius"/>
    </source>
</evidence>
<name>A0ABU0TI11_9FLAO</name>
<feature type="transmembrane region" description="Helical" evidence="1">
    <location>
        <begin position="20"/>
        <end position="44"/>
    </location>
</feature>
<evidence type="ECO:0000313" key="2">
    <source>
        <dbReference type="EMBL" id="MDQ1096692.1"/>
    </source>
</evidence>
<accession>A0ABU0TI11</accession>
<sequence>MLKTNYRETVLKKISRLRNIILEIVVFCISLIAAGIGLLLYYGYITNSNRTIVYDTACISDIHWRNCFYAVFF</sequence>
<keyword evidence="1" id="KW-0472">Membrane</keyword>
<comment type="caution">
    <text evidence="2">The sequence shown here is derived from an EMBL/GenBank/DDBJ whole genome shotgun (WGS) entry which is preliminary data.</text>
</comment>
<keyword evidence="1" id="KW-1133">Transmembrane helix</keyword>
<proteinExistence type="predicted"/>